<evidence type="ECO:0000313" key="1">
    <source>
        <dbReference type="EMBL" id="PKZ28611.1"/>
    </source>
</evidence>
<dbReference type="AlphaFoldDB" id="A0A2I1N8C6"/>
<reference evidence="1 2" key="1">
    <citation type="submission" date="2017-12" db="EMBL/GenBank/DDBJ databases">
        <title>Phylogenetic diversity of female urinary microbiome.</title>
        <authorList>
            <person name="Thomas-White K."/>
            <person name="Wolfe A.J."/>
        </authorList>
    </citation>
    <scope>NUCLEOTIDE SEQUENCE [LARGE SCALE GENOMIC DNA]</scope>
    <source>
        <strain evidence="1 2">UMB0112</strain>
    </source>
</reference>
<proteinExistence type="predicted"/>
<sequence>MSLDEIYDEISFERRKLIKELFGDNKSYLPRAKVIKYHKVLELVETNKLIDFSIYMDSFRTQYINMEVAMTKAINAYKKALILNSIKKGVKALKSIKEVEKFCKEAFREEDLFSGHKGSPYIEGVVICVDENGNLRNKFVVNKNGVFARLDSSDEKRVWEYLFAHQEKIGVVEYKQVEVKNAIEDKKDDLVKANKDTQAFKMCEKLAKEKRIGNAFKS</sequence>
<dbReference type="EMBL" id="PKHU01000020">
    <property type="protein sequence ID" value="PKZ28611.1"/>
    <property type="molecule type" value="Genomic_DNA"/>
</dbReference>
<dbReference type="Proteomes" id="UP000234639">
    <property type="component" value="Unassembled WGS sequence"/>
</dbReference>
<comment type="caution">
    <text evidence="1">The sequence shown here is derived from an EMBL/GenBank/DDBJ whole genome shotgun (WGS) entry which is preliminary data.</text>
</comment>
<dbReference type="RefSeq" id="WP_101637732.1">
    <property type="nucleotide sequence ID" value="NZ_CAKZWX010000024.1"/>
</dbReference>
<gene>
    <name evidence="1" type="ORF">CYJ41_08185</name>
</gene>
<evidence type="ECO:0000313" key="2">
    <source>
        <dbReference type="Proteomes" id="UP000234639"/>
    </source>
</evidence>
<name>A0A2I1N8C6_9BACT</name>
<organism evidence="1 2">
    <name type="scientific">Campylobacter ureolyticus</name>
    <dbReference type="NCBI Taxonomy" id="827"/>
    <lineage>
        <taxon>Bacteria</taxon>
        <taxon>Pseudomonadati</taxon>
        <taxon>Campylobacterota</taxon>
        <taxon>Epsilonproteobacteria</taxon>
        <taxon>Campylobacterales</taxon>
        <taxon>Campylobacteraceae</taxon>
        <taxon>Campylobacter</taxon>
    </lineage>
</organism>
<accession>A0A2I1N8C6</accession>
<protein>
    <submittedName>
        <fullName evidence="1">Uncharacterized protein</fullName>
    </submittedName>
</protein>